<dbReference type="InterPro" id="IPR004638">
    <property type="entry name" value="EmrB-like"/>
</dbReference>
<dbReference type="Pfam" id="PF07690">
    <property type="entry name" value="MFS_1"/>
    <property type="match status" value="1"/>
</dbReference>
<proteinExistence type="predicted"/>
<dbReference type="PROSITE" id="PS50850">
    <property type="entry name" value="MFS"/>
    <property type="match status" value="1"/>
</dbReference>
<protein>
    <submittedName>
        <fullName evidence="9">Unannotated protein</fullName>
    </submittedName>
</protein>
<feature type="domain" description="Major facilitator superfamily (MFS) profile" evidence="8">
    <location>
        <begin position="21"/>
        <end position="512"/>
    </location>
</feature>
<evidence type="ECO:0000256" key="3">
    <source>
        <dbReference type="ARBA" id="ARBA00022475"/>
    </source>
</evidence>
<feature type="transmembrane region" description="Helical" evidence="7">
    <location>
        <begin position="486"/>
        <end position="508"/>
    </location>
</feature>
<dbReference type="InterPro" id="IPR036259">
    <property type="entry name" value="MFS_trans_sf"/>
</dbReference>
<feature type="transmembrane region" description="Helical" evidence="7">
    <location>
        <begin position="85"/>
        <end position="104"/>
    </location>
</feature>
<gene>
    <name evidence="9" type="ORF">UFOPK1722_00259</name>
</gene>
<dbReference type="InterPro" id="IPR020846">
    <property type="entry name" value="MFS_dom"/>
</dbReference>
<dbReference type="PANTHER" id="PTHR42718:SF42">
    <property type="entry name" value="EXPORT PROTEIN"/>
    <property type="match status" value="1"/>
</dbReference>
<feature type="transmembrane region" description="Helical" evidence="7">
    <location>
        <begin position="413"/>
        <end position="431"/>
    </location>
</feature>
<dbReference type="Gene3D" id="1.20.1720.10">
    <property type="entry name" value="Multidrug resistance protein D"/>
    <property type="match status" value="1"/>
</dbReference>
<dbReference type="NCBIfam" id="TIGR00711">
    <property type="entry name" value="efflux_EmrB"/>
    <property type="match status" value="1"/>
</dbReference>
<comment type="subcellular location">
    <subcellularLocation>
        <location evidence="1">Cell membrane</location>
        <topology evidence="1">Multi-pass membrane protein</topology>
    </subcellularLocation>
</comment>
<keyword evidence="3" id="KW-1003">Cell membrane</keyword>
<organism evidence="9">
    <name type="scientific">freshwater metagenome</name>
    <dbReference type="NCBI Taxonomy" id="449393"/>
    <lineage>
        <taxon>unclassified sequences</taxon>
        <taxon>metagenomes</taxon>
        <taxon>ecological metagenomes</taxon>
    </lineage>
</organism>
<dbReference type="CDD" id="cd17321">
    <property type="entry name" value="MFS_MMR_MDR_like"/>
    <property type="match status" value="1"/>
</dbReference>
<feature type="transmembrane region" description="Helical" evidence="7">
    <location>
        <begin position="59"/>
        <end position="78"/>
    </location>
</feature>
<reference evidence="9" key="1">
    <citation type="submission" date="2020-05" db="EMBL/GenBank/DDBJ databases">
        <authorList>
            <person name="Chiriac C."/>
            <person name="Salcher M."/>
            <person name="Ghai R."/>
            <person name="Kavagutti S V."/>
        </authorList>
    </citation>
    <scope>NUCLEOTIDE SEQUENCE</scope>
</reference>
<keyword evidence="5 7" id="KW-1133">Transmembrane helix</keyword>
<dbReference type="EMBL" id="CAEZTS010000013">
    <property type="protein sequence ID" value="CAB4569163.1"/>
    <property type="molecule type" value="Genomic_DNA"/>
</dbReference>
<dbReference type="SUPFAM" id="SSF103473">
    <property type="entry name" value="MFS general substrate transporter"/>
    <property type="match status" value="1"/>
</dbReference>
<feature type="transmembrane region" description="Helical" evidence="7">
    <location>
        <begin position="173"/>
        <end position="195"/>
    </location>
</feature>
<evidence type="ECO:0000259" key="8">
    <source>
        <dbReference type="PROSITE" id="PS50850"/>
    </source>
</evidence>
<feature type="transmembrane region" description="Helical" evidence="7">
    <location>
        <begin position="149"/>
        <end position="167"/>
    </location>
</feature>
<feature type="transmembrane region" description="Helical" evidence="7">
    <location>
        <begin position="21"/>
        <end position="47"/>
    </location>
</feature>
<dbReference type="PANTHER" id="PTHR42718">
    <property type="entry name" value="MAJOR FACILITATOR SUPERFAMILY MULTIDRUG TRANSPORTER MFSC"/>
    <property type="match status" value="1"/>
</dbReference>
<evidence type="ECO:0000256" key="2">
    <source>
        <dbReference type="ARBA" id="ARBA00022448"/>
    </source>
</evidence>
<feature type="transmembrane region" description="Helical" evidence="7">
    <location>
        <begin position="116"/>
        <end position="137"/>
    </location>
</feature>
<evidence type="ECO:0000256" key="5">
    <source>
        <dbReference type="ARBA" id="ARBA00022989"/>
    </source>
</evidence>
<evidence type="ECO:0000256" key="7">
    <source>
        <dbReference type="SAM" id="Phobius"/>
    </source>
</evidence>
<feature type="transmembrane region" description="Helical" evidence="7">
    <location>
        <begin position="316"/>
        <end position="334"/>
    </location>
</feature>
<keyword evidence="2" id="KW-0813">Transport</keyword>
<evidence type="ECO:0000256" key="1">
    <source>
        <dbReference type="ARBA" id="ARBA00004651"/>
    </source>
</evidence>
<dbReference type="InterPro" id="IPR011701">
    <property type="entry name" value="MFS"/>
</dbReference>
<accession>A0A6J6E4H4</accession>
<feature type="transmembrane region" description="Helical" evidence="7">
    <location>
        <begin position="275"/>
        <end position="296"/>
    </location>
</feature>
<dbReference type="GO" id="GO:0022857">
    <property type="term" value="F:transmembrane transporter activity"/>
    <property type="evidence" value="ECO:0007669"/>
    <property type="project" value="InterPro"/>
</dbReference>
<evidence type="ECO:0000313" key="9">
    <source>
        <dbReference type="EMBL" id="CAB4569163.1"/>
    </source>
</evidence>
<feature type="transmembrane region" description="Helical" evidence="7">
    <location>
        <begin position="233"/>
        <end position="254"/>
    </location>
</feature>
<keyword evidence="6 7" id="KW-0472">Membrane</keyword>
<dbReference type="AlphaFoldDB" id="A0A6J6E4H4"/>
<dbReference type="Gene3D" id="1.20.1250.20">
    <property type="entry name" value="MFS general substrate transporter like domains"/>
    <property type="match status" value="1"/>
</dbReference>
<feature type="transmembrane region" description="Helical" evidence="7">
    <location>
        <begin position="365"/>
        <end position="383"/>
    </location>
</feature>
<feature type="transmembrane region" description="Helical" evidence="7">
    <location>
        <begin position="341"/>
        <end position="359"/>
    </location>
</feature>
<evidence type="ECO:0000256" key="6">
    <source>
        <dbReference type="ARBA" id="ARBA00023136"/>
    </source>
</evidence>
<sequence>MNTAETLTHPDPVVQRRRWRILAILCLSIFLVVVDNLIINVAIPTLARELGATTSGLQWIVDSYALVFAGLLLACGGLGDRFGRLRMMQIGMVLFGIFSAWAAFSDSTGELITARGLMGVGAALVFPGTLAVVIDVFRDPTERAKAIGVWSAVSGAAVAFGPVTGGFLLEHFWWGSVFLVNIPIVIIALFLQWRYVPESRDPNAKRLDLPGFLLSISFVSLLVYTIIEGPHRGWTGTASILGFVGALVFGVAFVMRERSAEHPLLDVKVFRDMRVTAATSSIFIAFFSLFGFTFLITQYFQFVRGYDPLESGLHTLPFAVGAGVTAPIAARLALKYGPRRVIPVGLLFMGISQIWAGTFQVDSAYFGPIIASMVLMASGLALVTSPASESVMGSLPRDMAGVGSAINDTGREVGGTLGVAIIGSIFATTYGPRIVELLTPLQLPDAAISAAEESVGAAFAVAEQVGDPAVSGTIRELAGTSFLEGFQAACTTVGIVAVVGALLAFRFLPDRAHQPEDRLTSPSR</sequence>
<keyword evidence="4 7" id="KW-0812">Transmembrane</keyword>
<evidence type="ECO:0000256" key="4">
    <source>
        <dbReference type="ARBA" id="ARBA00022692"/>
    </source>
</evidence>
<name>A0A6J6E4H4_9ZZZZ</name>
<feature type="transmembrane region" description="Helical" evidence="7">
    <location>
        <begin position="207"/>
        <end position="227"/>
    </location>
</feature>
<dbReference type="GO" id="GO:0005886">
    <property type="term" value="C:plasma membrane"/>
    <property type="evidence" value="ECO:0007669"/>
    <property type="project" value="UniProtKB-SubCell"/>
</dbReference>